<dbReference type="Proteomes" id="UP000320048">
    <property type="component" value="Unassembled WGS sequence"/>
</dbReference>
<feature type="region of interest" description="Disordered" evidence="1">
    <location>
        <begin position="1"/>
        <end position="39"/>
    </location>
</feature>
<dbReference type="AlphaFoldDB" id="A0A537J585"/>
<reference evidence="3 4" key="1">
    <citation type="journal article" date="2019" name="Nat. Microbiol.">
        <title>Mediterranean grassland soil C-N compound turnover is dependent on rainfall and depth, and is mediated by genomically divergent microorganisms.</title>
        <authorList>
            <person name="Diamond S."/>
            <person name="Andeer P.F."/>
            <person name="Li Z."/>
            <person name="Crits-Christoph A."/>
            <person name="Burstein D."/>
            <person name="Anantharaman K."/>
            <person name="Lane K.R."/>
            <person name="Thomas B.C."/>
            <person name="Pan C."/>
            <person name="Northen T.R."/>
            <person name="Banfield J.F."/>
        </authorList>
    </citation>
    <scope>NUCLEOTIDE SEQUENCE [LARGE SCALE GENOMIC DNA]</scope>
    <source>
        <strain evidence="3">NP_7</strain>
    </source>
</reference>
<dbReference type="InterPro" id="IPR001732">
    <property type="entry name" value="UDP-Glc/GDP-Man_DH_N"/>
</dbReference>
<dbReference type="EMBL" id="VBAO01000392">
    <property type="protein sequence ID" value="TMI78226.1"/>
    <property type="molecule type" value="Genomic_DNA"/>
</dbReference>
<proteinExistence type="predicted"/>
<dbReference type="InterPro" id="IPR036291">
    <property type="entry name" value="NAD(P)-bd_dom_sf"/>
</dbReference>
<organism evidence="3 4">
    <name type="scientific">Candidatus Segetimicrobium genomatis</name>
    <dbReference type="NCBI Taxonomy" id="2569760"/>
    <lineage>
        <taxon>Bacteria</taxon>
        <taxon>Bacillati</taxon>
        <taxon>Candidatus Sysuimicrobiota</taxon>
        <taxon>Candidatus Sysuimicrobiia</taxon>
        <taxon>Candidatus Sysuimicrobiales</taxon>
        <taxon>Candidatus Segetimicrobiaceae</taxon>
        <taxon>Candidatus Segetimicrobium</taxon>
    </lineage>
</organism>
<protein>
    <recommendedName>
        <fullName evidence="2">UDP-glucose/GDP-mannose dehydrogenase N-terminal domain-containing protein</fullName>
    </recommendedName>
</protein>
<evidence type="ECO:0000313" key="3">
    <source>
        <dbReference type="EMBL" id="TMI78226.1"/>
    </source>
</evidence>
<feature type="domain" description="UDP-glucose/GDP-mannose dehydrogenase N-terminal" evidence="2">
    <location>
        <begin position="50"/>
        <end position="113"/>
    </location>
</feature>
<evidence type="ECO:0000256" key="1">
    <source>
        <dbReference type="SAM" id="MobiDB-lite"/>
    </source>
</evidence>
<comment type="caution">
    <text evidence="3">The sequence shown here is derived from an EMBL/GenBank/DDBJ whole genome shotgun (WGS) entry which is preliminary data.</text>
</comment>
<dbReference type="SUPFAM" id="SSF51735">
    <property type="entry name" value="NAD(P)-binding Rossmann-fold domains"/>
    <property type="match status" value="1"/>
</dbReference>
<gene>
    <name evidence="3" type="ORF">E6H04_12825</name>
</gene>
<dbReference type="GO" id="GO:0051287">
    <property type="term" value="F:NAD binding"/>
    <property type="evidence" value="ECO:0007669"/>
    <property type="project" value="InterPro"/>
</dbReference>
<name>A0A537J585_9BACT</name>
<evidence type="ECO:0000313" key="4">
    <source>
        <dbReference type="Proteomes" id="UP000320048"/>
    </source>
</evidence>
<dbReference type="Gene3D" id="3.40.50.720">
    <property type="entry name" value="NAD(P)-binding Rossmann-like Domain"/>
    <property type="match status" value="1"/>
</dbReference>
<accession>A0A537J585</accession>
<feature type="compositionally biased region" description="Basic residues" evidence="1">
    <location>
        <begin position="15"/>
        <end position="34"/>
    </location>
</feature>
<dbReference type="GO" id="GO:0016616">
    <property type="term" value="F:oxidoreductase activity, acting on the CH-OH group of donors, NAD or NADP as acceptor"/>
    <property type="evidence" value="ECO:0007669"/>
    <property type="project" value="InterPro"/>
</dbReference>
<dbReference type="Pfam" id="PF03721">
    <property type="entry name" value="UDPG_MGDP_dh_N"/>
    <property type="match status" value="1"/>
</dbReference>
<sequence>MVARVPALQGALPERRRREHCQRHHAPPRPHRALPRGPGWSEVVSRPVVGFAGLTHLGLVSAAVTASKGFRAVAFDPDGARVKESAAGRLPVVEPGLGELLRAARSQVVFTERAADGRRRQ</sequence>
<evidence type="ECO:0000259" key="2">
    <source>
        <dbReference type="Pfam" id="PF03721"/>
    </source>
</evidence>